<dbReference type="EMBL" id="JBBXMP010000104">
    <property type="protein sequence ID" value="KAL0062447.1"/>
    <property type="molecule type" value="Genomic_DNA"/>
</dbReference>
<evidence type="ECO:0000313" key="3">
    <source>
        <dbReference type="Proteomes" id="UP001437256"/>
    </source>
</evidence>
<keyword evidence="3" id="KW-1185">Reference proteome</keyword>
<sequence>MLDKLLVSLAAPRRAEVDVAYHVAEKYQYIESYQYATMMATLGGLSTFVKQDTPSLGYRLLPMQQPTVAPYQLSHLHSIRNITNCSPDIALMLYNILTVNGRRQAGLDEIALAIMEIKRLAGGTFSLIDPNEGDIRLTFFWMIVELTSNYLMHLQSQDIAKHEKRDFIPWQSPEAQIKALKVLEGTLSQIFTQAICTSASYKSQKVLHHFFICGSYFSVLVFKRRTDFDALLQKYHIHHLVAQGGGTAPVNITIDDEIIIDFFFSAEAENRAPAFTTYNTQLFKFSGPSVEPSMAFCAALKDALDAHGVELMPLNDPFLSLEKASVEESETSSLQGEGLLQQWLANHRPQESEHTTHPSDESSDGYDSTKDPAYTASSASTQSSPEPKTSPKTTEQPLSSQAGPSQSASWDGIALGLETGTRKRGRTGSPASREDSQASREDSPDPLEANTAKTLSPPRKRTKP</sequence>
<accession>A0ABR2ZLA2</accession>
<reference evidence="2 3" key="1">
    <citation type="submission" date="2024-05" db="EMBL/GenBank/DDBJ databases">
        <title>A draft genome resource for the thread blight pathogen Marasmius tenuissimus strain MS-2.</title>
        <authorList>
            <person name="Yulfo-Soto G.E."/>
            <person name="Baruah I.K."/>
            <person name="Amoako-Attah I."/>
            <person name="Bukari Y."/>
            <person name="Meinhardt L.W."/>
            <person name="Bailey B.A."/>
            <person name="Cohen S.P."/>
        </authorList>
    </citation>
    <scope>NUCLEOTIDE SEQUENCE [LARGE SCALE GENOMIC DNA]</scope>
    <source>
        <strain evidence="2 3">MS-2</strain>
    </source>
</reference>
<name>A0ABR2ZLA2_9AGAR</name>
<feature type="compositionally biased region" description="Basic and acidic residues" evidence="1">
    <location>
        <begin position="432"/>
        <end position="443"/>
    </location>
</feature>
<proteinExistence type="predicted"/>
<protein>
    <submittedName>
        <fullName evidence="2">Uncharacterized protein</fullName>
    </submittedName>
</protein>
<feature type="compositionally biased region" description="Basic and acidic residues" evidence="1">
    <location>
        <begin position="348"/>
        <end position="360"/>
    </location>
</feature>
<comment type="caution">
    <text evidence="2">The sequence shown here is derived from an EMBL/GenBank/DDBJ whole genome shotgun (WGS) entry which is preliminary data.</text>
</comment>
<feature type="region of interest" description="Disordered" evidence="1">
    <location>
        <begin position="347"/>
        <end position="464"/>
    </location>
</feature>
<evidence type="ECO:0000256" key="1">
    <source>
        <dbReference type="SAM" id="MobiDB-lite"/>
    </source>
</evidence>
<dbReference type="Proteomes" id="UP001437256">
    <property type="component" value="Unassembled WGS sequence"/>
</dbReference>
<organism evidence="2 3">
    <name type="scientific">Marasmius tenuissimus</name>
    <dbReference type="NCBI Taxonomy" id="585030"/>
    <lineage>
        <taxon>Eukaryota</taxon>
        <taxon>Fungi</taxon>
        <taxon>Dikarya</taxon>
        <taxon>Basidiomycota</taxon>
        <taxon>Agaricomycotina</taxon>
        <taxon>Agaricomycetes</taxon>
        <taxon>Agaricomycetidae</taxon>
        <taxon>Agaricales</taxon>
        <taxon>Marasmiineae</taxon>
        <taxon>Marasmiaceae</taxon>
        <taxon>Marasmius</taxon>
    </lineage>
</organism>
<gene>
    <name evidence="2" type="ORF">AAF712_010659</name>
</gene>
<feature type="compositionally biased region" description="Polar residues" evidence="1">
    <location>
        <begin position="385"/>
        <end position="409"/>
    </location>
</feature>
<feature type="compositionally biased region" description="Low complexity" evidence="1">
    <location>
        <begin position="375"/>
        <end position="384"/>
    </location>
</feature>
<evidence type="ECO:0000313" key="2">
    <source>
        <dbReference type="EMBL" id="KAL0062447.1"/>
    </source>
</evidence>